<reference evidence="1" key="1">
    <citation type="submission" date="2021-06" db="EMBL/GenBank/DDBJ databases">
        <title>Parelaphostrongylus tenuis whole genome reference sequence.</title>
        <authorList>
            <person name="Garwood T.J."/>
            <person name="Larsen P.A."/>
            <person name="Fountain-Jones N.M."/>
            <person name="Garbe J.R."/>
            <person name="Macchietto M.G."/>
            <person name="Kania S.A."/>
            <person name="Gerhold R.W."/>
            <person name="Richards J.E."/>
            <person name="Wolf T.M."/>
        </authorList>
    </citation>
    <scope>NUCLEOTIDE SEQUENCE</scope>
    <source>
        <strain evidence="1">MNPRO001-30</strain>
        <tissue evidence="1">Meninges</tissue>
    </source>
</reference>
<evidence type="ECO:0000313" key="2">
    <source>
        <dbReference type="Proteomes" id="UP001196413"/>
    </source>
</evidence>
<accession>A0AAD5RDK4</accession>
<name>A0AAD5RDK4_PARTN</name>
<sequence length="144" mass="16466">MTELLKIRRSWCGKGPSRRLGDLLVLMRAVGFSEAEKMDSMKCATHGLRHKAMLEIRKLRTQLTNIVNTSFKQSSDIVMDPCLPPPSDKQAQMLRQVMVAGLADHIARRVDRSSDNQEVPKGAYQTMKLQEFVFIEPKQYGIYR</sequence>
<keyword evidence="2" id="KW-1185">Reference proteome</keyword>
<dbReference type="AlphaFoldDB" id="A0AAD5RDK4"/>
<gene>
    <name evidence="1" type="primary">RHA-2_2</name>
    <name evidence="1" type="ORF">KIN20_037028</name>
</gene>
<protein>
    <submittedName>
        <fullName evidence="1">Pfam:DUF1605</fullName>
    </submittedName>
</protein>
<comment type="caution">
    <text evidence="1">The sequence shown here is derived from an EMBL/GenBank/DDBJ whole genome shotgun (WGS) entry which is preliminary data.</text>
</comment>
<evidence type="ECO:0000313" key="1">
    <source>
        <dbReference type="EMBL" id="KAJ1374357.1"/>
    </source>
</evidence>
<organism evidence="1 2">
    <name type="scientific">Parelaphostrongylus tenuis</name>
    <name type="common">Meningeal worm</name>
    <dbReference type="NCBI Taxonomy" id="148309"/>
    <lineage>
        <taxon>Eukaryota</taxon>
        <taxon>Metazoa</taxon>
        <taxon>Ecdysozoa</taxon>
        <taxon>Nematoda</taxon>
        <taxon>Chromadorea</taxon>
        <taxon>Rhabditida</taxon>
        <taxon>Rhabditina</taxon>
        <taxon>Rhabditomorpha</taxon>
        <taxon>Strongyloidea</taxon>
        <taxon>Metastrongylidae</taxon>
        <taxon>Parelaphostrongylus</taxon>
    </lineage>
</organism>
<proteinExistence type="predicted"/>
<dbReference type="Proteomes" id="UP001196413">
    <property type="component" value="Unassembled WGS sequence"/>
</dbReference>
<dbReference type="EMBL" id="JAHQIW010007453">
    <property type="protein sequence ID" value="KAJ1374357.1"/>
    <property type="molecule type" value="Genomic_DNA"/>
</dbReference>